<dbReference type="AlphaFoldDB" id="A0A7G9Y8L5"/>
<protein>
    <submittedName>
        <fullName evidence="1">Uncharacterized protein</fullName>
    </submittedName>
</protein>
<evidence type="ECO:0000313" key="1">
    <source>
        <dbReference type="EMBL" id="QNO44349.1"/>
    </source>
</evidence>
<proteinExistence type="predicted"/>
<accession>A0A7G9Y8L5</accession>
<sequence>MNAILSDGSQTTYSLWLRNSRGRIYLNENYNINVGRKSGEIYLTIWSVGIGEAAYRN</sequence>
<name>A0A7G9Y8L5_9EURY</name>
<reference evidence="1" key="1">
    <citation type="submission" date="2020-06" db="EMBL/GenBank/DDBJ databases">
        <title>Unique genomic features of the anaerobic methanotrophic archaea.</title>
        <authorList>
            <person name="Chadwick G.L."/>
            <person name="Skennerton C.T."/>
            <person name="Laso-Perez R."/>
            <person name="Leu A.O."/>
            <person name="Speth D.R."/>
            <person name="Yu H."/>
            <person name="Morgan-Lang C."/>
            <person name="Hatzenpichler R."/>
            <person name="Goudeau D."/>
            <person name="Malmstrom R."/>
            <person name="Brazelton W.J."/>
            <person name="Woyke T."/>
            <person name="Hallam S.J."/>
            <person name="Tyson G.W."/>
            <person name="Wegener G."/>
            <person name="Boetius A."/>
            <person name="Orphan V."/>
        </authorList>
    </citation>
    <scope>NUCLEOTIDE SEQUENCE</scope>
</reference>
<gene>
    <name evidence="1" type="ORF">KIKEOHKK_00006</name>
</gene>
<dbReference type="EMBL" id="MT630955">
    <property type="protein sequence ID" value="QNO44349.1"/>
    <property type="molecule type" value="Genomic_DNA"/>
</dbReference>
<organism evidence="1">
    <name type="scientific">Candidatus Methanogaster sp. ANME-2c ERB4</name>
    <dbReference type="NCBI Taxonomy" id="2759911"/>
    <lineage>
        <taxon>Archaea</taxon>
        <taxon>Methanobacteriati</taxon>
        <taxon>Methanobacteriota</taxon>
        <taxon>Stenosarchaea group</taxon>
        <taxon>Methanomicrobia</taxon>
        <taxon>Methanosarcinales</taxon>
        <taxon>ANME-2 cluster</taxon>
        <taxon>Candidatus Methanogasteraceae</taxon>
        <taxon>Candidatus Methanogaster</taxon>
    </lineage>
</organism>